<gene>
    <name evidence="1" type="ORF">GJU39_22350</name>
</gene>
<dbReference type="EMBL" id="WKKH01000078">
    <property type="protein sequence ID" value="MRX78821.1"/>
    <property type="molecule type" value="Genomic_DNA"/>
</dbReference>
<dbReference type="AlphaFoldDB" id="A0A7K0G5B3"/>
<comment type="caution">
    <text evidence="1">The sequence shown here is derived from an EMBL/GenBank/DDBJ whole genome shotgun (WGS) entry which is preliminary data.</text>
</comment>
<dbReference type="RefSeq" id="WP_154283219.1">
    <property type="nucleotide sequence ID" value="NZ_JBHUJQ010000001.1"/>
</dbReference>
<keyword evidence="2" id="KW-1185">Reference proteome</keyword>
<accession>A0A7K0G5B3</accession>
<sequence length="141" mass="16120">MQDNNRHLEILQALAAGTDPVTGEVFPEDSPYNQPEIIRALFFAINLLEALAEKGNQGLAWGEEEDELFAERFSNGSKVIELVRLHSRITMNKSQTNQTWISTEITKPSKLLNCRTLLCKLHFVLSKILRTVRRQCVLHIF</sequence>
<organism evidence="1 2">
    <name type="scientific">Pedobacter petrophilus</name>
    <dbReference type="NCBI Taxonomy" id="1908241"/>
    <lineage>
        <taxon>Bacteria</taxon>
        <taxon>Pseudomonadati</taxon>
        <taxon>Bacteroidota</taxon>
        <taxon>Sphingobacteriia</taxon>
        <taxon>Sphingobacteriales</taxon>
        <taxon>Sphingobacteriaceae</taxon>
        <taxon>Pedobacter</taxon>
    </lineage>
</organism>
<evidence type="ECO:0000313" key="1">
    <source>
        <dbReference type="EMBL" id="MRX78821.1"/>
    </source>
</evidence>
<name>A0A7K0G5B3_9SPHI</name>
<dbReference type="Proteomes" id="UP000487757">
    <property type="component" value="Unassembled WGS sequence"/>
</dbReference>
<evidence type="ECO:0000313" key="2">
    <source>
        <dbReference type="Proteomes" id="UP000487757"/>
    </source>
</evidence>
<dbReference type="OrthoDB" id="6637817at2"/>
<reference evidence="1 2" key="1">
    <citation type="submission" date="2019-11" db="EMBL/GenBank/DDBJ databases">
        <title>Pedobacter petrophilus genome.</title>
        <authorList>
            <person name="Feldbauer M.J."/>
            <person name="Newman J.D."/>
        </authorList>
    </citation>
    <scope>NUCLEOTIDE SEQUENCE [LARGE SCALE GENOMIC DNA]</scope>
    <source>
        <strain evidence="1 2">LMG 29686</strain>
    </source>
</reference>
<proteinExistence type="predicted"/>
<protein>
    <submittedName>
        <fullName evidence="1">Uncharacterized protein</fullName>
    </submittedName>
</protein>